<organism evidence="1 2">
    <name type="scientific">Pseudomonas fluorescens</name>
    <dbReference type="NCBI Taxonomy" id="294"/>
    <lineage>
        <taxon>Bacteria</taxon>
        <taxon>Pseudomonadati</taxon>
        <taxon>Pseudomonadota</taxon>
        <taxon>Gammaproteobacteria</taxon>
        <taxon>Pseudomonadales</taxon>
        <taxon>Pseudomonadaceae</taxon>
        <taxon>Pseudomonas</taxon>
    </lineage>
</organism>
<name>A0A5E6ZEF5_PSEFL</name>
<reference evidence="1 2" key="1">
    <citation type="submission" date="2019-09" db="EMBL/GenBank/DDBJ databases">
        <authorList>
            <person name="Chandra G."/>
            <person name="Truman W A."/>
        </authorList>
    </citation>
    <scope>NUCLEOTIDE SEQUENCE [LARGE SCALE GENOMIC DNA]</scope>
    <source>
        <strain evidence="1">PS710</strain>
    </source>
</reference>
<evidence type="ECO:0000313" key="1">
    <source>
        <dbReference type="EMBL" id="VVN64426.1"/>
    </source>
</evidence>
<protein>
    <submittedName>
        <fullName evidence="1">Uncharacterized protein</fullName>
    </submittedName>
</protein>
<proteinExistence type="predicted"/>
<accession>A0A5E6ZEF5</accession>
<dbReference type="Proteomes" id="UP000381093">
    <property type="component" value="Unassembled WGS sequence"/>
</dbReference>
<gene>
    <name evidence="1" type="ORF">PS710_00001</name>
</gene>
<dbReference type="AlphaFoldDB" id="A0A5E6ZEF5"/>
<dbReference type="EMBL" id="CABVHW010000001">
    <property type="protein sequence ID" value="VVN64426.1"/>
    <property type="molecule type" value="Genomic_DNA"/>
</dbReference>
<evidence type="ECO:0000313" key="2">
    <source>
        <dbReference type="Proteomes" id="UP000381093"/>
    </source>
</evidence>
<sequence>MAAQHDGVLASHQGVVADVVVSGSVGDIAGGEDVVLTDDLQVAVHVQPAQMIAFGGDLLGQ</sequence>